<keyword evidence="2" id="KW-1003">Cell membrane</keyword>
<evidence type="ECO:0000256" key="1">
    <source>
        <dbReference type="ARBA" id="ARBA00004651"/>
    </source>
</evidence>
<feature type="transmembrane region" description="Helical" evidence="6">
    <location>
        <begin position="269"/>
        <end position="290"/>
    </location>
</feature>
<protein>
    <submittedName>
        <fullName evidence="7">Lipopolysaccharide biosynthesis protein</fullName>
    </submittedName>
</protein>
<dbReference type="EMBL" id="JACRSU010000004">
    <property type="protein sequence ID" value="MBC8541475.1"/>
    <property type="molecule type" value="Genomic_DNA"/>
</dbReference>
<feature type="transmembrane region" description="Helical" evidence="6">
    <location>
        <begin position="311"/>
        <end position="331"/>
    </location>
</feature>
<dbReference type="GO" id="GO:0005886">
    <property type="term" value="C:plasma membrane"/>
    <property type="evidence" value="ECO:0007669"/>
    <property type="project" value="UniProtKB-SubCell"/>
</dbReference>
<evidence type="ECO:0000313" key="8">
    <source>
        <dbReference type="Proteomes" id="UP000611762"/>
    </source>
</evidence>
<feature type="transmembrane region" description="Helical" evidence="6">
    <location>
        <begin position="404"/>
        <end position="425"/>
    </location>
</feature>
<reference evidence="7" key="1">
    <citation type="submission" date="2020-08" db="EMBL/GenBank/DDBJ databases">
        <title>Genome public.</title>
        <authorList>
            <person name="Liu C."/>
            <person name="Sun Q."/>
        </authorList>
    </citation>
    <scope>NUCLEOTIDE SEQUENCE</scope>
    <source>
        <strain evidence="7">H8</strain>
    </source>
</reference>
<feature type="transmembrane region" description="Helical" evidence="6">
    <location>
        <begin position="85"/>
        <end position="110"/>
    </location>
</feature>
<dbReference type="PANTHER" id="PTHR30250">
    <property type="entry name" value="PST FAMILY PREDICTED COLANIC ACID TRANSPORTER"/>
    <property type="match status" value="1"/>
</dbReference>
<comment type="caution">
    <text evidence="7">The sequence shown here is derived from an EMBL/GenBank/DDBJ whole genome shotgun (WGS) entry which is preliminary data.</text>
</comment>
<keyword evidence="5 6" id="KW-0472">Membrane</keyword>
<dbReference type="PANTHER" id="PTHR30250:SF26">
    <property type="entry name" value="PSMA PROTEIN"/>
    <property type="match status" value="1"/>
</dbReference>
<evidence type="ECO:0000313" key="7">
    <source>
        <dbReference type="EMBL" id="MBC8541475.1"/>
    </source>
</evidence>
<feature type="transmembrane region" description="Helical" evidence="6">
    <location>
        <begin position="376"/>
        <end position="398"/>
    </location>
</feature>
<name>A0A926HZS4_9FIRM</name>
<feature type="transmembrane region" description="Helical" evidence="6">
    <location>
        <begin position="472"/>
        <end position="492"/>
    </location>
</feature>
<feature type="transmembrane region" description="Helical" evidence="6">
    <location>
        <begin position="185"/>
        <end position="204"/>
    </location>
</feature>
<keyword evidence="4 6" id="KW-1133">Transmembrane helix</keyword>
<organism evidence="7 8">
    <name type="scientific">Congzhengia minquanensis</name>
    <dbReference type="NCBI Taxonomy" id="2763657"/>
    <lineage>
        <taxon>Bacteria</taxon>
        <taxon>Bacillati</taxon>
        <taxon>Bacillota</taxon>
        <taxon>Clostridia</taxon>
        <taxon>Eubacteriales</taxon>
        <taxon>Oscillospiraceae</taxon>
        <taxon>Congzhengia</taxon>
    </lineage>
</organism>
<evidence type="ECO:0000256" key="2">
    <source>
        <dbReference type="ARBA" id="ARBA00022475"/>
    </source>
</evidence>
<dbReference type="Proteomes" id="UP000611762">
    <property type="component" value="Unassembled WGS sequence"/>
</dbReference>
<keyword evidence="3 6" id="KW-0812">Transmembrane</keyword>
<evidence type="ECO:0000256" key="3">
    <source>
        <dbReference type="ARBA" id="ARBA00022692"/>
    </source>
</evidence>
<evidence type="ECO:0000256" key="6">
    <source>
        <dbReference type="SAM" id="Phobius"/>
    </source>
</evidence>
<keyword evidence="8" id="KW-1185">Reference proteome</keyword>
<gene>
    <name evidence="7" type="ORF">H8698_10855</name>
</gene>
<feature type="transmembrane region" description="Helical" evidence="6">
    <location>
        <begin position="12"/>
        <end position="33"/>
    </location>
</feature>
<feature type="transmembrane region" description="Helical" evidence="6">
    <location>
        <begin position="343"/>
        <end position="364"/>
    </location>
</feature>
<proteinExistence type="predicted"/>
<dbReference type="AlphaFoldDB" id="A0A926HZS4"/>
<feature type="transmembrane region" description="Helical" evidence="6">
    <location>
        <begin position="446"/>
        <end position="466"/>
    </location>
</feature>
<evidence type="ECO:0000256" key="4">
    <source>
        <dbReference type="ARBA" id="ARBA00022989"/>
    </source>
</evidence>
<dbReference type="InterPro" id="IPR050833">
    <property type="entry name" value="Poly_Biosynth_Transport"/>
</dbReference>
<sequence>MGESKRFAKNMAAKAFSLGLNLLISFFLTPYIIQHVGSEAYGFVGLANDFVDCARIATVALNSMALRFIAISLHKGDEEKANQYFSSVMIVNFLMCLILLLPFGGVVIFLDKLLHISKEILTDVRLLWSFVFINFLISVQSSSFSVALFAKNRIDKESFRSAESVGLRALFLVACYALFPPKVYYVGVSYCILTLYVFITNFYYTKKYLPNLTVSKKYFDKGAVKTLFASGSWNCLTKIATILSTGLDLVLVNLFVGKSEMGVVSVSKAMPNTCFSVFVILSSVFLPRITEEYAKGDMKKIAENGVFSIKLLGILAAIPIVILGVFGDAFYRLWTPTEDANLLWLLSAVAGAAFVFSLSTQNLWNVFTVTNRVKTSALGLFITAALSIITVFISMAVVQDRTTRMFIIVGTSVLYNVLMSVFFLPQAAAKCLKLAKSTFYKPIFKTVLLIVTMTVLFFAIKQLFYITGWMNFIIMFLAVSIVSVFLGIFLVLNKGERRWLINILTRHR</sequence>
<dbReference type="RefSeq" id="WP_249313506.1">
    <property type="nucleotide sequence ID" value="NZ_JACRSU010000004.1"/>
</dbReference>
<accession>A0A926HZS4</accession>
<comment type="subcellular location">
    <subcellularLocation>
        <location evidence="1">Cell membrane</location>
        <topology evidence="1">Multi-pass membrane protein</topology>
    </subcellularLocation>
</comment>
<evidence type="ECO:0000256" key="5">
    <source>
        <dbReference type="ARBA" id="ARBA00023136"/>
    </source>
</evidence>
<feature type="transmembrane region" description="Helical" evidence="6">
    <location>
        <begin position="235"/>
        <end position="257"/>
    </location>
</feature>
<feature type="transmembrane region" description="Helical" evidence="6">
    <location>
        <begin position="130"/>
        <end position="150"/>
    </location>
</feature>